<accession>A0ABT4XUZ7</accession>
<dbReference type="RefSeq" id="WP_271433033.1">
    <property type="nucleotide sequence ID" value="NZ_JAQIOY010000004.1"/>
</dbReference>
<dbReference type="EMBL" id="JAQIOY010000004">
    <property type="protein sequence ID" value="MDA7425675.1"/>
    <property type="molecule type" value="Genomic_DNA"/>
</dbReference>
<evidence type="ECO:0000313" key="10">
    <source>
        <dbReference type="Proteomes" id="UP001210720"/>
    </source>
</evidence>
<organism evidence="9 10">
    <name type="scientific">Thalassococcus lentus</name>
    <dbReference type="NCBI Taxonomy" id="1210524"/>
    <lineage>
        <taxon>Bacteria</taxon>
        <taxon>Pseudomonadati</taxon>
        <taxon>Pseudomonadota</taxon>
        <taxon>Alphaproteobacteria</taxon>
        <taxon>Rhodobacterales</taxon>
        <taxon>Roseobacteraceae</taxon>
        <taxon>Thalassococcus</taxon>
    </lineage>
</organism>
<feature type="transmembrane region" description="Helical" evidence="8">
    <location>
        <begin position="44"/>
        <end position="63"/>
    </location>
</feature>
<dbReference type="InterPro" id="IPR052017">
    <property type="entry name" value="TSUP"/>
</dbReference>
<gene>
    <name evidence="9" type="ORF">PFY00_13155</name>
</gene>
<feature type="transmembrane region" description="Helical" evidence="8">
    <location>
        <begin position="96"/>
        <end position="111"/>
    </location>
</feature>
<keyword evidence="5 8" id="KW-0812">Transmembrane</keyword>
<dbReference type="InterPro" id="IPR002781">
    <property type="entry name" value="TM_pro_TauE-like"/>
</dbReference>
<comment type="caution">
    <text evidence="9">The sequence shown here is derived from an EMBL/GenBank/DDBJ whole genome shotgun (WGS) entry which is preliminary data.</text>
</comment>
<evidence type="ECO:0000256" key="5">
    <source>
        <dbReference type="ARBA" id="ARBA00022692"/>
    </source>
</evidence>
<evidence type="ECO:0000256" key="4">
    <source>
        <dbReference type="ARBA" id="ARBA00022475"/>
    </source>
</evidence>
<keyword evidence="4 8" id="KW-1003">Cell membrane</keyword>
<dbReference type="PANTHER" id="PTHR30269:SF37">
    <property type="entry name" value="MEMBRANE TRANSPORTER PROTEIN"/>
    <property type="match status" value="1"/>
</dbReference>
<feature type="transmembrane region" description="Helical" evidence="8">
    <location>
        <begin position="186"/>
        <end position="207"/>
    </location>
</feature>
<evidence type="ECO:0000256" key="7">
    <source>
        <dbReference type="ARBA" id="ARBA00023136"/>
    </source>
</evidence>
<evidence type="ECO:0000256" key="1">
    <source>
        <dbReference type="ARBA" id="ARBA00004651"/>
    </source>
</evidence>
<dbReference type="Pfam" id="PF01925">
    <property type="entry name" value="TauE"/>
    <property type="match status" value="1"/>
</dbReference>
<evidence type="ECO:0000313" key="9">
    <source>
        <dbReference type="EMBL" id="MDA7425675.1"/>
    </source>
</evidence>
<evidence type="ECO:0000256" key="3">
    <source>
        <dbReference type="ARBA" id="ARBA00022448"/>
    </source>
</evidence>
<reference evidence="9 10" key="1">
    <citation type="submission" date="2023-01" db="EMBL/GenBank/DDBJ databases">
        <title>Thalassococcus onchidii sp. nov., isolated from a marine invertebrate from the South China Sea.</title>
        <authorList>
            <person name="Xu S."/>
            <person name="Liu Z."/>
            <person name="Xu Y."/>
        </authorList>
    </citation>
    <scope>NUCLEOTIDE SEQUENCE [LARGE SCALE GENOMIC DNA]</scope>
    <source>
        <strain evidence="9 10">KCTC 32084</strain>
    </source>
</reference>
<feature type="transmembrane region" description="Helical" evidence="8">
    <location>
        <begin position="123"/>
        <end position="147"/>
    </location>
</feature>
<name>A0ABT4XUZ7_9RHOB</name>
<dbReference type="PANTHER" id="PTHR30269">
    <property type="entry name" value="TRANSMEMBRANE PROTEIN YFCA"/>
    <property type="match status" value="1"/>
</dbReference>
<comment type="subcellular location">
    <subcellularLocation>
        <location evidence="1 8">Cell membrane</location>
        <topology evidence="1 8">Multi-pass membrane protein</topology>
    </subcellularLocation>
</comment>
<evidence type="ECO:0000256" key="8">
    <source>
        <dbReference type="RuleBase" id="RU363041"/>
    </source>
</evidence>
<evidence type="ECO:0000256" key="6">
    <source>
        <dbReference type="ARBA" id="ARBA00022989"/>
    </source>
</evidence>
<proteinExistence type="inferred from homology"/>
<keyword evidence="10" id="KW-1185">Reference proteome</keyword>
<protein>
    <recommendedName>
        <fullName evidence="8">Probable membrane transporter protein</fullName>
    </recommendedName>
</protein>
<feature type="transmembrane region" description="Helical" evidence="8">
    <location>
        <begin position="70"/>
        <end position="90"/>
    </location>
</feature>
<dbReference type="Proteomes" id="UP001210720">
    <property type="component" value="Unassembled WGS sequence"/>
</dbReference>
<evidence type="ECO:0000256" key="2">
    <source>
        <dbReference type="ARBA" id="ARBA00009142"/>
    </source>
</evidence>
<feature type="transmembrane region" description="Helical" evidence="8">
    <location>
        <begin position="219"/>
        <end position="238"/>
    </location>
</feature>
<comment type="similarity">
    <text evidence="2 8">Belongs to the 4-toluene sulfonate uptake permease (TSUP) (TC 2.A.102) family.</text>
</comment>
<sequence length="239" mass="25711">MDWAVFIVTAGSFVASFVNAAFATGGVYILLFTSSSVLPLSAAVPLQSAFAAASLLARVALFWEHIDWRIVRLFFLGCLLGVGIGTWTFAALPERAIALLLGLVLLLLIWVPQLPSLPVKHPFVFVGIIHSYLGSLFGVGGVLQPLLLRTDLLKMQLTGTLAAAMLSLDLLKAIGYSSFGFNYADYLPHIIGATIAGFAGTWAGKCVTHHVSETLFRRVFRILVSAVALRFIYVGLLGD</sequence>
<keyword evidence="6 8" id="KW-1133">Transmembrane helix</keyword>
<keyword evidence="3" id="KW-0813">Transport</keyword>
<keyword evidence="7 8" id="KW-0472">Membrane</keyword>